<keyword evidence="2" id="KW-1185">Reference proteome</keyword>
<dbReference type="GO" id="GO:0045334">
    <property type="term" value="C:clathrin-coated endocytic vesicle"/>
    <property type="evidence" value="ECO:0007669"/>
    <property type="project" value="TreeGrafter"/>
</dbReference>
<dbReference type="PANTHER" id="PTHR45662:SF8">
    <property type="entry name" value="PHOSPHATIDYLINOSITIDE PHOSPHATASE SAC2"/>
    <property type="match status" value="1"/>
</dbReference>
<accession>A0A0N5AB61</accession>
<evidence type="ECO:0000313" key="3">
    <source>
        <dbReference type="WBParaSite" id="SMUV_0000138701-mRNA-1"/>
    </source>
</evidence>
<proteinExistence type="predicted"/>
<dbReference type="GO" id="GO:0005769">
    <property type="term" value="C:early endosome"/>
    <property type="evidence" value="ECO:0007669"/>
    <property type="project" value="TreeGrafter"/>
</dbReference>
<dbReference type="InterPro" id="IPR002013">
    <property type="entry name" value="SAC_dom"/>
</dbReference>
<dbReference type="Pfam" id="PF02383">
    <property type="entry name" value="Syja_N"/>
    <property type="match status" value="1"/>
</dbReference>
<evidence type="ECO:0000259" key="1">
    <source>
        <dbReference type="PROSITE" id="PS50275"/>
    </source>
</evidence>
<protein>
    <submittedName>
        <fullName evidence="3">SAC domain-containing protein</fullName>
    </submittedName>
</protein>
<reference evidence="3" key="1">
    <citation type="submission" date="2017-02" db="UniProtKB">
        <authorList>
            <consortium name="WormBaseParasite"/>
        </authorList>
    </citation>
    <scope>IDENTIFICATION</scope>
</reference>
<dbReference type="GO" id="GO:2001135">
    <property type="term" value="P:regulation of endocytic recycling"/>
    <property type="evidence" value="ECO:0007669"/>
    <property type="project" value="TreeGrafter"/>
</dbReference>
<feature type="domain" description="SAC" evidence="1">
    <location>
        <begin position="152"/>
        <end position="477"/>
    </location>
</feature>
<dbReference type="PROSITE" id="PS50275">
    <property type="entry name" value="SAC"/>
    <property type="match status" value="1"/>
</dbReference>
<dbReference type="STRING" id="451379.A0A0N5AB61"/>
<organism evidence="2 3">
    <name type="scientific">Syphacia muris</name>
    <dbReference type="NCBI Taxonomy" id="451379"/>
    <lineage>
        <taxon>Eukaryota</taxon>
        <taxon>Metazoa</taxon>
        <taxon>Ecdysozoa</taxon>
        <taxon>Nematoda</taxon>
        <taxon>Chromadorea</taxon>
        <taxon>Rhabditida</taxon>
        <taxon>Spirurina</taxon>
        <taxon>Oxyuridomorpha</taxon>
        <taxon>Oxyuroidea</taxon>
        <taxon>Oxyuridae</taxon>
        <taxon>Syphacia</taxon>
    </lineage>
</organism>
<dbReference type="PANTHER" id="PTHR45662">
    <property type="entry name" value="PHOSPHATIDYLINOSITIDE PHOSPHATASE SAC1"/>
    <property type="match status" value="1"/>
</dbReference>
<sequence length="880" mass="98761">METFDISTKEVKVFSSNKWMYLVQNGSILKCNKSTGKLIIAMSADGRGFSEKRETISQICTVYGLIGVIRVEGICYLLLIASITPVASLPCSTEKIFHIDKACALPVEDNNSIDTVQLDGVSGKFVKVANQKKLIKLKNDRVPSTRVIDEILRLFNSDGDFYVCFGRNLTLNTQSYFSGKKSVDDRFFWNKFLLSDLFKDDGTSLATAECWISPVCQGFVTERCSIVIDNNRLSVTLISRRSVERAGVRYLRRGVDADGNVANFVETEVIINVFGHNLSYVQVRGSVPVYWKQKGFRYRPPLIIDKPFATSFPAFEKHMNSLVEQYGSPVIATCLLDQTGRELGLALSYLHHIIKKDSPDLGFYAFDFHFYCRALRFQKVELLISALNEQLRSISFCWVDKTNKMVCEQTGVIRTNCVDCLDRTNVVQGAIAHAVCLLQLQKLGLVGPLSQLPDDFVRILQNMWADNGDAVSRQYAGTNALKGDVTRSGQRGLVGIMRDGYNSASRYYYSHMKDANRQMAIDTLLSIFYKSDKSEAIDNETAVVPEEEREEEESENIGQLVNETARFVLTENEMLIGGWALVDSSNVTDQVDTVLLLSRVRLMLAFFDDDFENLLDLKSIQLHEIKLIEVGPFEGSKKMHIRVNTANQSFTMRAGKTRLFNNVAIPIKNDDEANEYVQAIAEQMRTTILLIGSKIPVVSMTTLTNVSAKRRFSLIALIVLIAFANFGVEFTIPKIVNMVTSIFRTYDRSLCPSSPTSRETMRKSPVPSRDLLFVENNSLDNTVKAFCSTLVLIVLCKFSSHEVQNMNPVADNIAMKQQSLFEKINKMKTSKSQTSINFLADASMASAGVSSNSCFNNINSGPFTHFRQQILNSKSRIMLL</sequence>
<evidence type="ECO:0000313" key="2">
    <source>
        <dbReference type="Proteomes" id="UP000046393"/>
    </source>
</evidence>
<dbReference type="WBParaSite" id="SMUV_0000138701-mRNA-1">
    <property type="protein sequence ID" value="SMUV_0000138701-mRNA-1"/>
    <property type="gene ID" value="SMUV_0000138701"/>
</dbReference>
<dbReference type="InterPro" id="IPR022158">
    <property type="entry name" value="Inositol_phosphatase"/>
</dbReference>
<dbReference type="Pfam" id="PF12456">
    <property type="entry name" value="hSac2"/>
    <property type="match status" value="1"/>
</dbReference>
<name>A0A0N5AB61_9BILA</name>
<dbReference type="AlphaFoldDB" id="A0A0N5AB61"/>
<dbReference type="GO" id="GO:0046856">
    <property type="term" value="P:phosphatidylinositol dephosphorylation"/>
    <property type="evidence" value="ECO:0007669"/>
    <property type="project" value="TreeGrafter"/>
</dbReference>
<dbReference type="Proteomes" id="UP000046393">
    <property type="component" value="Unplaced"/>
</dbReference>
<dbReference type="GO" id="GO:0043812">
    <property type="term" value="F:phosphatidylinositol-4-phosphate phosphatase activity"/>
    <property type="evidence" value="ECO:0007669"/>
    <property type="project" value="TreeGrafter"/>
</dbReference>